<keyword evidence="5 8" id="KW-0067">ATP-binding</keyword>
<comment type="subunit">
    <text evidence="8">Forms a stable energy-coupling factor (ECF) transporter complex composed of 2 membrane-embedded substrate-binding proteins (S component), 2 ATP-binding proteins (A component) and 2 transmembrane proteins (T component).</text>
</comment>
<dbReference type="InterPro" id="IPR027417">
    <property type="entry name" value="P-loop_NTPase"/>
</dbReference>
<dbReference type="AlphaFoldDB" id="A0AA45WRG5"/>
<comment type="subcellular location">
    <subcellularLocation>
        <location evidence="1 8">Cell membrane</location>
        <topology evidence="1 8">Peripheral membrane protein</topology>
    </subcellularLocation>
</comment>
<keyword evidence="7 8" id="KW-0472">Membrane</keyword>
<organism evidence="10 11">
    <name type="scientific">Laceyella tengchongensis</name>
    <dbReference type="NCBI Taxonomy" id="574699"/>
    <lineage>
        <taxon>Bacteria</taxon>
        <taxon>Bacillati</taxon>
        <taxon>Bacillota</taxon>
        <taxon>Bacilli</taxon>
        <taxon>Bacillales</taxon>
        <taxon>Thermoactinomycetaceae</taxon>
        <taxon>Laceyella</taxon>
    </lineage>
</organism>
<evidence type="ECO:0000256" key="7">
    <source>
        <dbReference type="ARBA" id="ARBA00023136"/>
    </source>
</evidence>
<dbReference type="Pfam" id="PF00005">
    <property type="entry name" value="ABC_tran"/>
    <property type="match status" value="1"/>
</dbReference>
<gene>
    <name evidence="10" type="ORF">SAMN06265361_10714</name>
</gene>
<keyword evidence="4 8" id="KW-0547">Nucleotide-binding</keyword>
<comment type="function">
    <text evidence="8">ATP-binding (A) component of a common energy-coupling factor (ECF) ABC-transporter complex.</text>
</comment>
<evidence type="ECO:0000313" key="11">
    <source>
        <dbReference type="Proteomes" id="UP001157946"/>
    </source>
</evidence>
<evidence type="ECO:0000256" key="1">
    <source>
        <dbReference type="ARBA" id="ARBA00004202"/>
    </source>
</evidence>
<feature type="domain" description="ABC transporter" evidence="9">
    <location>
        <begin position="5"/>
        <end position="244"/>
    </location>
</feature>
<protein>
    <recommendedName>
        <fullName evidence="8">Energy-coupling factor transporter ATP-binding protein EcfA2</fullName>
        <ecNumber evidence="8">7.-.-.-</ecNumber>
    </recommendedName>
</protein>
<evidence type="ECO:0000259" key="9">
    <source>
        <dbReference type="PROSITE" id="PS50893"/>
    </source>
</evidence>
<dbReference type="InterPro" id="IPR003593">
    <property type="entry name" value="AAA+_ATPase"/>
</dbReference>
<dbReference type="CDD" id="cd03225">
    <property type="entry name" value="ABC_cobalt_CbiO_domain1"/>
    <property type="match status" value="1"/>
</dbReference>
<evidence type="ECO:0000313" key="10">
    <source>
        <dbReference type="EMBL" id="SMP30088.1"/>
    </source>
</evidence>
<dbReference type="GO" id="GO:0016887">
    <property type="term" value="F:ATP hydrolysis activity"/>
    <property type="evidence" value="ECO:0007669"/>
    <property type="project" value="InterPro"/>
</dbReference>
<evidence type="ECO:0000256" key="3">
    <source>
        <dbReference type="ARBA" id="ARBA00022475"/>
    </source>
</evidence>
<dbReference type="GO" id="GO:0043190">
    <property type="term" value="C:ATP-binding cassette (ABC) transporter complex"/>
    <property type="evidence" value="ECO:0007669"/>
    <property type="project" value="TreeGrafter"/>
</dbReference>
<comment type="caution">
    <text evidence="10">The sequence shown here is derived from an EMBL/GenBank/DDBJ whole genome shotgun (WGS) entry which is preliminary data.</text>
</comment>
<dbReference type="PANTHER" id="PTHR43553:SF27">
    <property type="entry name" value="ENERGY-COUPLING FACTOR TRANSPORTER ATP-BINDING PROTEIN ECFA2"/>
    <property type="match status" value="1"/>
</dbReference>
<keyword evidence="2 8" id="KW-0813">Transport</keyword>
<proteinExistence type="inferred from homology"/>
<dbReference type="InterPro" id="IPR050095">
    <property type="entry name" value="ECF_ABC_transporter_ATP-bd"/>
</dbReference>
<evidence type="ECO:0000256" key="8">
    <source>
        <dbReference type="RuleBase" id="RU365104"/>
    </source>
</evidence>
<dbReference type="RefSeq" id="WP_102991341.1">
    <property type="nucleotide sequence ID" value="NZ_FXTU01000007.1"/>
</dbReference>
<dbReference type="FunFam" id="3.40.50.300:FF:000224">
    <property type="entry name" value="Energy-coupling factor transporter ATP-binding protein EcfA"/>
    <property type="match status" value="1"/>
</dbReference>
<dbReference type="InterPro" id="IPR003439">
    <property type="entry name" value="ABC_transporter-like_ATP-bd"/>
</dbReference>
<keyword evidence="6" id="KW-1278">Translocase</keyword>
<dbReference type="GO" id="GO:0042626">
    <property type="term" value="F:ATPase-coupled transmembrane transporter activity"/>
    <property type="evidence" value="ECO:0007669"/>
    <property type="project" value="TreeGrafter"/>
</dbReference>
<dbReference type="SUPFAM" id="SSF52540">
    <property type="entry name" value="P-loop containing nucleoside triphosphate hydrolases"/>
    <property type="match status" value="1"/>
</dbReference>
<dbReference type="EC" id="7.-.-.-" evidence="8"/>
<dbReference type="InterPro" id="IPR030946">
    <property type="entry name" value="EcfA2"/>
</dbReference>
<sequence>MEIVIEDLNVIYHPGTPFAKQALTDINLRVASGSFVALLGATGSGKSTLIQTVAGLIKPTSGQLRIGNQVVTPKSKQLSELRRLVGVAFQYPEHQLFEETVAKDIAFGPRQQGLTEEQVAERVEEAMRWVGLPPSLKDRSPLALSGGQMRRVAIAGILAMRPQVLILDEPTAGLDPRGQREMLDMVGRLHREQGLTVLLVTHQMEEAARYAEQLVILSEGRIALTGSPREVFGNEQALCRLKLDVPEITKLIMALNRNLDPPLPLTLFSVEELERELESRWKRGDDR</sequence>
<evidence type="ECO:0000256" key="5">
    <source>
        <dbReference type="ARBA" id="ARBA00022840"/>
    </source>
</evidence>
<comment type="similarity">
    <text evidence="8">Belongs to the ABC transporter superfamily. Energy-coupling factor EcfA family.</text>
</comment>
<dbReference type="PANTHER" id="PTHR43553">
    <property type="entry name" value="HEAVY METAL TRANSPORTER"/>
    <property type="match status" value="1"/>
</dbReference>
<accession>A0AA45WRG5</accession>
<dbReference type="PROSITE" id="PS00211">
    <property type="entry name" value="ABC_TRANSPORTER_1"/>
    <property type="match status" value="1"/>
</dbReference>
<dbReference type="InterPro" id="IPR017871">
    <property type="entry name" value="ABC_transporter-like_CS"/>
</dbReference>
<dbReference type="NCBIfam" id="TIGR04521">
    <property type="entry name" value="ECF_ATPase_2"/>
    <property type="match status" value="1"/>
</dbReference>
<evidence type="ECO:0000256" key="4">
    <source>
        <dbReference type="ARBA" id="ARBA00022741"/>
    </source>
</evidence>
<keyword evidence="11" id="KW-1185">Reference proteome</keyword>
<dbReference type="GO" id="GO:0015087">
    <property type="term" value="F:cobalt ion transmembrane transporter activity"/>
    <property type="evidence" value="ECO:0007669"/>
    <property type="project" value="UniProtKB-ARBA"/>
</dbReference>
<name>A0AA45WRG5_9BACL</name>
<dbReference type="InterPro" id="IPR015856">
    <property type="entry name" value="ABC_transpr_CbiO/EcfA_su"/>
</dbReference>
<dbReference type="EMBL" id="FXTU01000007">
    <property type="protein sequence ID" value="SMP30088.1"/>
    <property type="molecule type" value="Genomic_DNA"/>
</dbReference>
<dbReference type="SMART" id="SM00382">
    <property type="entry name" value="AAA"/>
    <property type="match status" value="1"/>
</dbReference>
<evidence type="ECO:0000256" key="6">
    <source>
        <dbReference type="ARBA" id="ARBA00022967"/>
    </source>
</evidence>
<evidence type="ECO:0000256" key="2">
    <source>
        <dbReference type="ARBA" id="ARBA00022448"/>
    </source>
</evidence>
<dbReference type="Proteomes" id="UP001157946">
    <property type="component" value="Unassembled WGS sequence"/>
</dbReference>
<keyword evidence="3 8" id="KW-1003">Cell membrane</keyword>
<reference evidence="10" key="1">
    <citation type="submission" date="2017-05" db="EMBL/GenBank/DDBJ databases">
        <authorList>
            <person name="Varghese N."/>
            <person name="Submissions S."/>
        </authorList>
    </citation>
    <scope>NUCLEOTIDE SEQUENCE</scope>
    <source>
        <strain evidence="10">DSM 45262</strain>
    </source>
</reference>
<dbReference type="GO" id="GO:0005524">
    <property type="term" value="F:ATP binding"/>
    <property type="evidence" value="ECO:0007669"/>
    <property type="project" value="UniProtKB-UniRule"/>
</dbReference>
<dbReference type="PROSITE" id="PS50893">
    <property type="entry name" value="ABC_TRANSPORTER_2"/>
    <property type="match status" value="1"/>
</dbReference>
<dbReference type="Gene3D" id="3.40.50.300">
    <property type="entry name" value="P-loop containing nucleotide triphosphate hydrolases"/>
    <property type="match status" value="1"/>
</dbReference>